<dbReference type="EMBL" id="JAUSUH010000001">
    <property type="protein sequence ID" value="MDQ0346206.1"/>
    <property type="molecule type" value="Genomic_DNA"/>
</dbReference>
<dbReference type="PANTHER" id="PTHR46211">
    <property type="entry name" value="GLYCEROPHOSPHORYL DIESTER PHOSPHODIESTERASE"/>
    <property type="match status" value="1"/>
</dbReference>
<accession>A0ABU0DCQ2</accession>
<comment type="caution">
    <text evidence="2">The sequence shown here is derived from an EMBL/GenBank/DDBJ whole genome shotgun (WGS) entry which is preliminary data.</text>
</comment>
<dbReference type="GO" id="GO:0008889">
    <property type="term" value="F:glycerophosphodiester phosphodiesterase activity"/>
    <property type="evidence" value="ECO:0007669"/>
    <property type="project" value="UniProtKB-EC"/>
</dbReference>
<sequence>MAADAPSPNAPAWLTARPIAHRALHDAARGVIENTPSAVDAAVARDYAIEVDIQLSADGEAMVFHDDTLERLTRAEGPAKALTAAQLKAVEMRGTADRMMTLDDLLARVGGQVPLIIEMKSHFDGNTAVATRAVQVLAGYGGPAALMSFDPALVAAVRTLAPHIPRGITMEHLYDDPEWDILSTETKHAWGNLRHLPQTRPDFIAHYVKELPSAAVDRVRAASTLPLLAWTVRTEEDRAVAARYADQMIFEGFLP</sequence>
<reference evidence="2 3" key="1">
    <citation type="submission" date="2023-07" db="EMBL/GenBank/DDBJ databases">
        <title>Genomic Encyclopedia of Type Strains, Phase IV (KMG-IV): sequencing the most valuable type-strain genomes for metagenomic binning, comparative biology and taxonomic classification.</title>
        <authorList>
            <person name="Goeker M."/>
        </authorList>
    </citation>
    <scope>NUCLEOTIDE SEQUENCE [LARGE SCALE GENOMIC DNA]</scope>
    <source>
        <strain evidence="2 3">DSM 1277</strain>
    </source>
</reference>
<protein>
    <submittedName>
        <fullName evidence="2">Glycerophosphoryl diester phosphodiesterase</fullName>
        <ecNumber evidence="2">3.1.4.46</ecNumber>
    </submittedName>
</protein>
<gene>
    <name evidence="2" type="ORF">J2S76_000607</name>
</gene>
<dbReference type="Proteomes" id="UP001238467">
    <property type="component" value="Unassembled WGS sequence"/>
</dbReference>
<name>A0ABU0DCQ2_9HYPH</name>
<dbReference type="RefSeq" id="WP_307057402.1">
    <property type="nucleotide sequence ID" value="NZ_JAUSUH010000001.1"/>
</dbReference>
<evidence type="ECO:0000259" key="1">
    <source>
        <dbReference type="PROSITE" id="PS51704"/>
    </source>
</evidence>
<dbReference type="PROSITE" id="PS51704">
    <property type="entry name" value="GP_PDE"/>
    <property type="match status" value="1"/>
</dbReference>
<dbReference type="PANTHER" id="PTHR46211:SF1">
    <property type="entry name" value="GLYCEROPHOSPHODIESTER PHOSPHODIESTERASE, CYTOPLASMIC"/>
    <property type="match status" value="1"/>
</dbReference>
<dbReference type="Pfam" id="PF03009">
    <property type="entry name" value="GDPD"/>
    <property type="match status" value="1"/>
</dbReference>
<keyword evidence="3" id="KW-1185">Reference proteome</keyword>
<proteinExistence type="predicted"/>
<organism evidence="2 3">
    <name type="scientific">Ancylobacter vacuolatus</name>
    <dbReference type="NCBI Taxonomy" id="223389"/>
    <lineage>
        <taxon>Bacteria</taxon>
        <taxon>Pseudomonadati</taxon>
        <taxon>Pseudomonadota</taxon>
        <taxon>Alphaproteobacteria</taxon>
        <taxon>Hyphomicrobiales</taxon>
        <taxon>Xanthobacteraceae</taxon>
        <taxon>Ancylobacter</taxon>
    </lineage>
</organism>
<dbReference type="EC" id="3.1.4.46" evidence="2"/>
<keyword evidence="2" id="KW-0378">Hydrolase</keyword>
<dbReference type="InterPro" id="IPR030395">
    <property type="entry name" value="GP_PDE_dom"/>
</dbReference>
<feature type="domain" description="GP-PDE" evidence="1">
    <location>
        <begin position="16"/>
        <end position="255"/>
    </location>
</feature>
<evidence type="ECO:0000313" key="2">
    <source>
        <dbReference type="EMBL" id="MDQ0346206.1"/>
    </source>
</evidence>
<evidence type="ECO:0000313" key="3">
    <source>
        <dbReference type="Proteomes" id="UP001238467"/>
    </source>
</evidence>
<dbReference type="Gene3D" id="3.20.20.190">
    <property type="entry name" value="Phosphatidylinositol (PI) phosphodiesterase"/>
    <property type="match status" value="1"/>
</dbReference>
<dbReference type="SUPFAM" id="SSF51695">
    <property type="entry name" value="PLC-like phosphodiesterases"/>
    <property type="match status" value="1"/>
</dbReference>
<dbReference type="InterPro" id="IPR017946">
    <property type="entry name" value="PLC-like_Pdiesterase_TIM-brl"/>
</dbReference>